<keyword evidence="3 23" id="KW-0436">Ligase</keyword>
<sequence length="817" mass="90080">MPKLLDAYRKKRDFSKTPEPAPKAGKAKGFAFVVQKHDATRLHYDFRIELDGVMKSWAVTRGPSLVPTDKRLAVQTEDHPIAYNSFEGIIPKDQYGGGTVMIWDRGTWQPEGDPHKGLKKGHLEFSLHGEKLSGRWHLVRMKKKAREKAEPWLLIKSDDEAARTARDKDILKELDRSVVSGRTIPEIAAKKERVWKSKRGDSVNSTEEKKPKTAKSKTAKKSEALIVHTGKKAKLPDFVEPQLATLVAKARSGENWLHEVKFDGYRLQARLKNGKVKLLTRNGLDWSHRFPNICAGIKTLPVGEALIDGEAVVEDETGASSFSALQQDLGGRGGKLVAGKAIYYAFDLLHLNEHDLRALPLLERKTALQALVEHAPADKLRFSEHFATEGDAMLEHACRLGLEGIISKRADAPYKSGRNDNWLKVKCTQSSEFVIGGYVPSTVSAGMIGSLVMGYYEKGKLVYAGRVGTGYTQKIARNLKKAMDKVKADASSFAEKLSADERRGVIWVKPKLVAEVEFRGWTQDGSLRHASFKGLREDKDPKSAVREVPKDMPEPKAKAKMAQIKKGVAVAGVNLSHPERVLWDDEGVTKQGLAEFYAEIADWILPHLVDRPLSLVRCPSGASAKCFFQKHAWAGLGPGIREIDVPGDDEKMLAIKDISGLISLVQAGVLEIHPWGSKQPKLTMPDRLIFDLDPGDGVAWSGVVAAARDVRERMNELGLESFVKTTGGKGLHVVVPLKPDVAWDEAKAFTKVFAEQMAGDSPELYVSTMSKKIRKGRVFVDYLRNGQGATAVAAYSTRARPGAPVATPSTGRNWGPI</sequence>
<dbReference type="InterPro" id="IPR012309">
    <property type="entry name" value="DNA_ligase_ATP-dep_C"/>
</dbReference>
<evidence type="ECO:0000256" key="21">
    <source>
        <dbReference type="SAM" id="MobiDB-lite"/>
    </source>
</evidence>
<evidence type="ECO:0000256" key="17">
    <source>
        <dbReference type="ARBA" id="ARBA00023211"/>
    </source>
</evidence>
<dbReference type="Pfam" id="PF04679">
    <property type="entry name" value="DNA_ligase_A_C"/>
    <property type="match status" value="1"/>
</dbReference>
<evidence type="ECO:0000256" key="14">
    <source>
        <dbReference type="ARBA" id="ARBA00023125"/>
    </source>
</evidence>
<evidence type="ECO:0000256" key="8">
    <source>
        <dbReference type="ARBA" id="ARBA00022741"/>
    </source>
</evidence>
<protein>
    <recommendedName>
        <fullName evidence="2">DNA ligase (ATP)</fullName>
        <ecNumber evidence="2">6.5.1.1</ecNumber>
    </recommendedName>
    <alternativeName>
        <fullName evidence="19">NHEJ DNA polymerase</fullName>
    </alternativeName>
</protein>
<evidence type="ECO:0000256" key="15">
    <source>
        <dbReference type="ARBA" id="ARBA00023172"/>
    </source>
</evidence>
<dbReference type="PROSITE" id="PS50160">
    <property type="entry name" value="DNA_LIGASE_A3"/>
    <property type="match status" value="1"/>
</dbReference>
<organism evidence="23 24">
    <name type="scientific">Terrihabitans soli</name>
    <dbReference type="NCBI Taxonomy" id="708113"/>
    <lineage>
        <taxon>Bacteria</taxon>
        <taxon>Pseudomonadati</taxon>
        <taxon>Pseudomonadota</taxon>
        <taxon>Alphaproteobacteria</taxon>
        <taxon>Hyphomicrobiales</taxon>
        <taxon>Terrihabitans</taxon>
    </lineage>
</organism>
<dbReference type="PANTHER" id="PTHR42705:SF2">
    <property type="entry name" value="BIFUNCTIONAL NON-HOMOLOGOUS END JOINING PROTEIN LIGD"/>
    <property type="match status" value="1"/>
</dbReference>
<dbReference type="GO" id="GO:0005524">
    <property type="term" value="F:ATP binding"/>
    <property type="evidence" value="ECO:0007669"/>
    <property type="project" value="UniProtKB-KW"/>
</dbReference>
<dbReference type="NCBIfam" id="TIGR02776">
    <property type="entry name" value="NHEJ_ligase_prk"/>
    <property type="match status" value="1"/>
</dbReference>
<dbReference type="CDD" id="cd04862">
    <property type="entry name" value="PaeLigD_Pol_like"/>
    <property type="match status" value="1"/>
</dbReference>
<gene>
    <name evidence="23" type="ORF">IZ6_27950</name>
</gene>
<feature type="domain" description="ATP-dependent DNA ligase family profile" evidence="22">
    <location>
        <begin position="343"/>
        <end position="460"/>
    </location>
</feature>
<keyword evidence="4" id="KW-0808">Transferase</keyword>
<dbReference type="NCBIfam" id="NF004628">
    <property type="entry name" value="PRK05972.1"/>
    <property type="match status" value="1"/>
</dbReference>
<comment type="cofactor">
    <cofactor evidence="1">
        <name>Mn(2+)</name>
        <dbReference type="ChEBI" id="CHEBI:29035"/>
    </cofactor>
</comment>
<dbReference type="Gene3D" id="3.90.920.10">
    <property type="entry name" value="DNA primase, PRIM domain"/>
    <property type="match status" value="1"/>
</dbReference>
<dbReference type="GO" id="GO:0004527">
    <property type="term" value="F:exonuclease activity"/>
    <property type="evidence" value="ECO:0007669"/>
    <property type="project" value="UniProtKB-KW"/>
</dbReference>
<dbReference type="RefSeq" id="WP_338054672.1">
    <property type="nucleotide sequence ID" value="NZ_AP023361.1"/>
</dbReference>
<dbReference type="Pfam" id="PF13298">
    <property type="entry name" value="LigD_N"/>
    <property type="match status" value="1"/>
</dbReference>
<evidence type="ECO:0000259" key="22">
    <source>
        <dbReference type="PROSITE" id="PS50160"/>
    </source>
</evidence>
<evidence type="ECO:0000256" key="12">
    <source>
        <dbReference type="ARBA" id="ARBA00022840"/>
    </source>
</evidence>
<dbReference type="AlphaFoldDB" id="A0A6S6QYC3"/>
<dbReference type="GO" id="GO:0046872">
    <property type="term" value="F:metal ion binding"/>
    <property type="evidence" value="ECO:0007669"/>
    <property type="project" value="UniProtKB-KW"/>
</dbReference>
<evidence type="ECO:0000256" key="11">
    <source>
        <dbReference type="ARBA" id="ARBA00022839"/>
    </source>
</evidence>
<dbReference type="GO" id="GO:0006281">
    <property type="term" value="P:DNA repair"/>
    <property type="evidence" value="ECO:0007669"/>
    <property type="project" value="UniProtKB-KW"/>
</dbReference>
<dbReference type="InterPro" id="IPR012310">
    <property type="entry name" value="DNA_ligase_ATP-dep_cent"/>
</dbReference>
<keyword evidence="11" id="KW-0269">Exonuclease</keyword>
<evidence type="ECO:0000256" key="6">
    <source>
        <dbReference type="ARBA" id="ARBA00022722"/>
    </source>
</evidence>
<dbReference type="CDD" id="cd07971">
    <property type="entry name" value="OBF_DNA_ligase_LigD"/>
    <property type="match status" value="1"/>
</dbReference>
<evidence type="ECO:0000313" key="24">
    <source>
        <dbReference type="Proteomes" id="UP000515317"/>
    </source>
</evidence>
<evidence type="ECO:0000256" key="13">
    <source>
        <dbReference type="ARBA" id="ARBA00022932"/>
    </source>
</evidence>
<keyword evidence="10" id="KW-0378">Hydrolase</keyword>
<dbReference type="EMBL" id="AP023361">
    <property type="protein sequence ID" value="BCJ92060.1"/>
    <property type="molecule type" value="Genomic_DNA"/>
</dbReference>
<feature type="region of interest" description="Disordered" evidence="21">
    <location>
        <begin position="195"/>
        <end position="222"/>
    </location>
</feature>
<accession>A0A6S6QYC3</accession>
<dbReference type="Pfam" id="PF01068">
    <property type="entry name" value="DNA_ligase_A_M"/>
    <property type="match status" value="1"/>
</dbReference>
<evidence type="ECO:0000256" key="20">
    <source>
        <dbReference type="ARBA" id="ARBA00034003"/>
    </source>
</evidence>
<name>A0A6S6QYC3_9HYPH</name>
<evidence type="ECO:0000256" key="7">
    <source>
        <dbReference type="ARBA" id="ARBA00022723"/>
    </source>
</evidence>
<dbReference type="SUPFAM" id="SSF56091">
    <property type="entry name" value="DNA ligase/mRNA capping enzyme, catalytic domain"/>
    <property type="match status" value="1"/>
</dbReference>
<evidence type="ECO:0000256" key="4">
    <source>
        <dbReference type="ARBA" id="ARBA00022679"/>
    </source>
</evidence>
<dbReference type="Gene3D" id="3.30.470.30">
    <property type="entry name" value="DNA ligase/mRNA capping enzyme"/>
    <property type="match status" value="1"/>
</dbReference>
<keyword evidence="15" id="KW-0233">DNA recombination</keyword>
<dbReference type="NCBIfam" id="TIGR02779">
    <property type="entry name" value="NHEJ_ligase_lig"/>
    <property type="match status" value="1"/>
</dbReference>
<dbReference type="Pfam" id="PF21686">
    <property type="entry name" value="LigD_Prim-Pol"/>
    <property type="match status" value="1"/>
</dbReference>
<keyword evidence="16" id="KW-0234">DNA repair</keyword>
<evidence type="ECO:0000256" key="1">
    <source>
        <dbReference type="ARBA" id="ARBA00001936"/>
    </source>
</evidence>
<evidence type="ECO:0000256" key="5">
    <source>
        <dbReference type="ARBA" id="ARBA00022695"/>
    </source>
</evidence>
<dbReference type="Proteomes" id="UP000515317">
    <property type="component" value="Chromosome"/>
</dbReference>
<dbReference type="CDD" id="cd07906">
    <property type="entry name" value="Adenylation_DNA_ligase_LigD_LigC"/>
    <property type="match status" value="1"/>
</dbReference>
<proteinExistence type="predicted"/>
<keyword evidence="13" id="KW-0239">DNA-directed DNA polymerase</keyword>
<evidence type="ECO:0000256" key="10">
    <source>
        <dbReference type="ARBA" id="ARBA00022801"/>
    </source>
</evidence>
<dbReference type="InterPro" id="IPR014144">
    <property type="entry name" value="LigD_PE_domain"/>
</dbReference>
<dbReference type="EC" id="6.5.1.1" evidence="2"/>
<keyword evidence="24" id="KW-1185">Reference proteome</keyword>
<keyword evidence="8" id="KW-0547">Nucleotide-binding</keyword>
<dbReference type="NCBIfam" id="TIGR02777">
    <property type="entry name" value="LigD_PE_dom"/>
    <property type="match status" value="1"/>
</dbReference>
<dbReference type="Gene3D" id="2.40.50.140">
    <property type="entry name" value="Nucleic acid-binding proteins"/>
    <property type="match status" value="1"/>
</dbReference>
<dbReference type="GO" id="GO:0003910">
    <property type="term" value="F:DNA ligase (ATP) activity"/>
    <property type="evidence" value="ECO:0007669"/>
    <property type="project" value="UniProtKB-EC"/>
</dbReference>
<keyword evidence="17" id="KW-0464">Manganese</keyword>
<dbReference type="InterPro" id="IPR033651">
    <property type="entry name" value="PaeLigD_Pol-like"/>
</dbReference>
<evidence type="ECO:0000256" key="3">
    <source>
        <dbReference type="ARBA" id="ARBA00022598"/>
    </source>
</evidence>
<keyword evidence="9" id="KW-0227">DNA damage</keyword>
<dbReference type="NCBIfam" id="TIGR02778">
    <property type="entry name" value="ligD_pol"/>
    <property type="match status" value="1"/>
</dbReference>
<keyword evidence="5" id="KW-0548">Nucleotidyltransferase</keyword>
<dbReference type="Gene3D" id="3.30.1490.70">
    <property type="match status" value="1"/>
</dbReference>
<dbReference type="InterPro" id="IPR014146">
    <property type="entry name" value="LigD_ligase_dom"/>
</dbReference>
<dbReference type="PANTHER" id="PTHR42705">
    <property type="entry name" value="BIFUNCTIONAL NON-HOMOLOGOUS END JOINING PROTEIN LIGD"/>
    <property type="match status" value="1"/>
</dbReference>
<dbReference type="GO" id="GO:0003677">
    <property type="term" value="F:DNA binding"/>
    <property type="evidence" value="ECO:0007669"/>
    <property type="project" value="UniProtKB-KW"/>
</dbReference>
<keyword evidence="7" id="KW-0479">Metal-binding</keyword>
<evidence type="ECO:0000256" key="9">
    <source>
        <dbReference type="ARBA" id="ARBA00022763"/>
    </source>
</evidence>
<dbReference type="InterPro" id="IPR012340">
    <property type="entry name" value="NA-bd_OB-fold"/>
</dbReference>
<evidence type="ECO:0000313" key="23">
    <source>
        <dbReference type="EMBL" id="BCJ92060.1"/>
    </source>
</evidence>
<evidence type="ECO:0000256" key="16">
    <source>
        <dbReference type="ARBA" id="ARBA00023204"/>
    </source>
</evidence>
<dbReference type="SUPFAM" id="SSF50249">
    <property type="entry name" value="Nucleic acid-binding proteins"/>
    <property type="match status" value="1"/>
</dbReference>
<evidence type="ECO:0000256" key="19">
    <source>
        <dbReference type="ARBA" id="ARBA00029943"/>
    </source>
</evidence>
<dbReference type="GO" id="GO:0006310">
    <property type="term" value="P:DNA recombination"/>
    <property type="evidence" value="ECO:0007669"/>
    <property type="project" value="UniProtKB-KW"/>
</dbReference>
<keyword evidence="6" id="KW-0540">Nuclease</keyword>
<reference evidence="23 24" key="1">
    <citation type="submission" date="2020-08" db="EMBL/GenBank/DDBJ databases">
        <title>Genome sequence of Rhizobiales bacterium strain IZ6.</title>
        <authorList>
            <person name="Nakai R."/>
            <person name="Naganuma T."/>
        </authorList>
    </citation>
    <scope>NUCLEOTIDE SEQUENCE [LARGE SCALE GENOMIC DNA]</scope>
    <source>
        <strain evidence="23 24">IZ6</strain>
    </source>
</reference>
<evidence type="ECO:0000256" key="2">
    <source>
        <dbReference type="ARBA" id="ARBA00012727"/>
    </source>
</evidence>
<dbReference type="KEGG" id="tso:IZ6_27950"/>
<dbReference type="GO" id="GO:0003887">
    <property type="term" value="F:DNA-directed DNA polymerase activity"/>
    <property type="evidence" value="ECO:0007669"/>
    <property type="project" value="UniProtKB-KW"/>
</dbReference>
<keyword evidence="14" id="KW-0238">DNA-binding</keyword>
<feature type="region of interest" description="Disordered" evidence="21">
    <location>
        <begin position="537"/>
        <end position="556"/>
    </location>
</feature>
<feature type="compositionally biased region" description="Basic and acidic residues" evidence="21">
    <location>
        <begin position="195"/>
        <end position="211"/>
    </location>
</feature>
<dbReference type="InterPro" id="IPR052171">
    <property type="entry name" value="NHEJ_LigD"/>
</dbReference>
<dbReference type="InterPro" id="IPR014143">
    <property type="entry name" value="NHEJ_ligase_prk"/>
</dbReference>
<evidence type="ECO:0000256" key="18">
    <source>
        <dbReference type="ARBA" id="ARBA00023268"/>
    </source>
</evidence>
<keyword evidence="18" id="KW-0511">Multifunctional enzyme</keyword>
<comment type="catalytic activity">
    <reaction evidence="20">
        <text>ATP + (deoxyribonucleotide)n-3'-hydroxyl + 5'-phospho-(deoxyribonucleotide)m = (deoxyribonucleotide)n+m + AMP + diphosphate.</text>
        <dbReference type="EC" id="6.5.1.1"/>
    </reaction>
</comment>
<keyword evidence="12" id="KW-0067">ATP-binding</keyword>
<dbReference type="InterPro" id="IPR014145">
    <property type="entry name" value="LigD_pol_dom"/>
</dbReference>